<dbReference type="EMBL" id="JRPC02000033">
    <property type="protein sequence ID" value="TLE13739.1"/>
    <property type="molecule type" value="Genomic_DNA"/>
</dbReference>
<dbReference type="InterPro" id="IPR035251">
    <property type="entry name" value="ShlB_POTRA"/>
</dbReference>
<comment type="caution">
    <text evidence="7">The sequence shown here is derived from an EMBL/GenBank/DDBJ whole genome shotgun (WGS) entry which is preliminary data.</text>
</comment>
<evidence type="ECO:0000259" key="5">
    <source>
        <dbReference type="Pfam" id="PF08479"/>
    </source>
</evidence>
<keyword evidence="1" id="KW-1134">Transmembrane beta strand</keyword>
<dbReference type="InterPro" id="IPR027282">
    <property type="entry name" value="TPS"/>
</dbReference>
<dbReference type="GO" id="GO:0046819">
    <property type="term" value="P:protein secretion by the type V secretion system"/>
    <property type="evidence" value="ECO:0007669"/>
    <property type="project" value="TreeGrafter"/>
</dbReference>
<feature type="domain" description="Haemolysin activator HlyB C-terminal" evidence="4">
    <location>
        <begin position="213"/>
        <end position="521"/>
    </location>
</feature>
<dbReference type="Gene3D" id="2.40.160.50">
    <property type="entry name" value="membrane protein fhac: a member of the omp85/tpsb transporter family"/>
    <property type="match status" value="1"/>
</dbReference>
<protein>
    <submittedName>
        <fullName evidence="7">ShlB/FhaC/HecB family hemolysin secretion/activation protein</fullName>
    </submittedName>
</protein>
<proteinExistence type="predicted"/>
<dbReference type="AlphaFoldDB" id="A0A4U8UDC9"/>
<evidence type="ECO:0000313" key="8">
    <source>
        <dbReference type="Proteomes" id="UP000029920"/>
    </source>
</evidence>
<evidence type="ECO:0000256" key="3">
    <source>
        <dbReference type="ARBA" id="ARBA00023237"/>
    </source>
</evidence>
<sequence length="558" mass="64031">MKLFTKSPIAKFCFLSLVSNTPKLLYLFFGLGVSALEANLSSLNQIENRRIEQEKLQKLEESFIPMPKASPKVPLENQEFAYPIKEIAIIGNTILPPKVLEKWRNTHKLLKDMQSLQKAINHLENLYLNKGYISTRIKVDLSQANSPNAKLILRILEGKIDKYLFNHQENLLKSTLTFPKRKNQHFNIRDIDQAVDNLSNLANISINPSSKLGYSIVNVETPKKLDLGGKLNYNNLGQSSTGKARAKISLNSKDFLGFNESLFFYYQQRLNPKKRKNNAKNYLLSFGFPFAYYNVGYSYESSHYKQDIYALNRIYTAQGSSTTQNFNLSKVLYRNSNSKLHFKINLALKKIDNLIDNHRLTLSSRRLSVISMESSYLGRMANGLISANVGLHQGLKHFKANKDNEWYRTPNTPEAKFLKYSYSLSWYKPFNAYYYKIDFSGQATKDILYSNEKLYIGDDTTIRGFKNNGLQGDKGFYLRNELGVNLKNIKPFIAYDIGHIKNSYGLDEYGRELQGISMGAKITYKSLEADLTFSHALKYPKTLPVNGKEIYTSITWNF</sequence>
<dbReference type="GO" id="GO:0008320">
    <property type="term" value="F:protein transmembrane transporter activity"/>
    <property type="evidence" value="ECO:0007669"/>
    <property type="project" value="TreeGrafter"/>
</dbReference>
<keyword evidence="2" id="KW-0812">Transmembrane</keyword>
<feature type="domain" description="Polypeptide-transport-associated ShlB-type" evidence="5">
    <location>
        <begin position="83"/>
        <end position="158"/>
    </location>
</feature>
<dbReference type="Proteomes" id="UP000029920">
    <property type="component" value="Unassembled WGS sequence"/>
</dbReference>
<gene>
    <name evidence="7" type="ORF">LS72_009635</name>
</gene>
<evidence type="ECO:0000256" key="2">
    <source>
        <dbReference type="ARBA" id="ARBA00022692"/>
    </source>
</evidence>
<dbReference type="RefSeq" id="WP_052087365.1">
    <property type="nucleotide sequence ID" value="NZ_JRPC02000033.1"/>
</dbReference>
<keyword evidence="1" id="KW-0472">Membrane</keyword>
<feature type="domain" description="ShlB POTRA" evidence="6">
    <location>
        <begin position="159"/>
        <end position="202"/>
    </location>
</feature>
<dbReference type="PIRSF" id="PIRSF029745">
    <property type="entry name" value="FhaC"/>
    <property type="match status" value="1"/>
</dbReference>
<dbReference type="Pfam" id="PF03865">
    <property type="entry name" value="ShlB"/>
    <property type="match status" value="1"/>
</dbReference>
<evidence type="ECO:0000313" key="7">
    <source>
        <dbReference type="EMBL" id="TLE13739.1"/>
    </source>
</evidence>
<keyword evidence="8" id="KW-1185">Reference proteome</keyword>
<name>A0A4U8UDC9_9HELI</name>
<dbReference type="InterPro" id="IPR005565">
    <property type="entry name" value="Hemolysn_activator_HlyB_C"/>
</dbReference>
<dbReference type="Gene3D" id="3.10.20.310">
    <property type="entry name" value="membrane protein fhac"/>
    <property type="match status" value="1"/>
</dbReference>
<dbReference type="PANTHER" id="PTHR34597">
    <property type="entry name" value="SLR1661 PROTEIN"/>
    <property type="match status" value="1"/>
</dbReference>
<dbReference type="InterPro" id="IPR013686">
    <property type="entry name" value="Polypept-transport_assoc_ShlB"/>
</dbReference>
<evidence type="ECO:0000256" key="1">
    <source>
        <dbReference type="ARBA" id="ARBA00022452"/>
    </source>
</evidence>
<dbReference type="Pfam" id="PF08479">
    <property type="entry name" value="POTRA_2"/>
    <property type="match status" value="1"/>
</dbReference>
<evidence type="ECO:0000259" key="6">
    <source>
        <dbReference type="Pfam" id="PF17287"/>
    </source>
</evidence>
<dbReference type="PANTHER" id="PTHR34597:SF3">
    <property type="entry name" value="OUTER MEMBRANE TRANSPORTER CDIB"/>
    <property type="match status" value="1"/>
</dbReference>
<accession>A0A4U8UDC9</accession>
<dbReference type="Pfam" id="PF17287">
    <property type="entry name" value="POTRA_3"/>
    <property type="match status" value="1"/>
</dbReference>
<reference evidence="7 8" key="1">
    <citation type="journal article" date="2014" name="Genome Announc.">
        <title>Draft genome sequences of eight enterohepatic helicobacter species isolated from both laboratory and wild rodents.</title>
        <authorList>
            <person name="Sheh A."/>
            <person name="Shen Z."/>
            <person name="Fox J.G."/>
        </authorList>
    </citation>
    <scope>NUCLEOTIDE SEQUENCE [LARGE SCALE GENOMIC DNA]</scope>
    <source>
        <strain evidence="7 8">MIT-03-7007</strain>
    </source>
</reference>
<dbReference type="GO" id="GO:0098046">
    <property type="term" value="C:type V protein secretion system complex"/>
    <property type="evidence" value="ECO:0007669"/>
    <property type="project" value="TreeGrafter"/>
</dbReference>
<organism evidence="7 8">
    <name type="scientific">Helicobacter apodemus</name>
    <dbReference type="NCBI Taxonomy" id="135569"/>
    <lineage>
        <taxon>Bacteria</taxon>
        <taxon>Pseudomonadati</taxon>
        <taxon>Campylobacterota</taxon>
        <taxon>Epsilonproteobacteria</taxon>
        <taxon>Campylobacterales</taxon>
        <taxon>Helicobacteraceae</taxon>
        <taxon>Helicobacter</taxon>
    </lineage>
</organism>
<dbReference type="InterPro" id="IPR051544">
    <property type="entry name" value="TPS_OM_transporter"/>
</dbReference>
<evidence type="ECO:0000259" key="4">
    <source>
        <dbReference type="Pfam" id="PF03865"/>
    </source>
</evidence>
<keyword evidence="3" id="KW-0998">Cell outer membrane</keyword>